<dbReference type="RefSeq" id="WP_074254522.1">
    <property type="nucleotide sequence ID" value="NZ_FSRL01000001.1"/>
</dbReference>
<reference evidence="3" key="1">
    <citation type="submission" date="2016-11" db="EMBL/GenBank/DDBJ databases">
        <authorList>
            <person name="Varghese N."/>
            <person name="Submissions S."/>
        </authorList>
    </citation>
    <scope>NUCLEOTIDE SEQUENCE [LARGE SCALE GENOMIC DNA]</scope>
    <source>
        <strain evidence="3">DSM 29440</strain>
    </source>
</reference>
<organism evidence="2 3">
    <name type="scientific">Vannielia litorea</name>
    <dbReference type="NCBI Taxonomy" id="1217970"/>
    <lineage>
        <taxon>Bacteria</taxon>
        <taxon>Pseudomonadati</taxon>
        <taxon>Pseudomonadota</taxon>
        <taxon>Alphaproteobacteria</taxon>
        <taxon>Rhodobacterales</taxon>
        <taxon>Paracoccaceae</taxon>
        <taxon>Vannielia</taxon>
    </lineage>
</organism>
<keyword evidence="3" id="KW-1185">Reference proteome</keyword>
<gene>
    <name evidence="2" type="ORF">SAMN05444002_0327</name>
</gene>
<name>A0A1N6E4L9_9RHOB</name>
<sequence length="65" mass="6421">MTIKIDEKKLLGFRLESEASGGLKMGDKGGGALGLKAGAKVTGPMSLKMGTKTGGGQPAGSQGTL</sequence>
<proteinExistence type="predicted"/>
<accession>A0A1N6E4L9</accession>
<dbReference type="EMBL" id="FSRL01000001">
    <property type="protein sequence ID" value="SIN77956.1"/>
    <property type="molecule type" value="Genomic_DNA"/>
</dbReference>
<feature type="region of interest" description="Disordered" evidence="1">
    <location>
        <begin position="44"/>
        <end position="65"/>
    </location>
</feature>
<dbReference type="AlphaFoldDB" id="A0A1N6E4L9"/>
<evidence type="ECO:0000313" key="3">
    <source>
        <dbReference type="Proteomes" id="UP000184932"/>
    </source>
</evidence>
<evidence type="ECO:0000256" key="1">
    <source>
        <dbReference type="SAM" id="MobiDB-lite"/>
    </source>
</evidence>
<dbReference type="Proteomes" id="UP000184932">
    <property type="component" value="Unassembled WGS sequence"/>
</dbReference>
<protein>
    <submittedName>
        <fullName evidence="2">Uncharacterized protein</fullName>
    </submittedName>
</protein>
<evidence type="ECO:0000313" key="2">
    <source>
        <dbReference type="EMBL" id="SIN77956.1"/>
    </source>
</evidence>
<dbReference type="STRING" id="1217970.SAMN05444002_0327"/>